<keyword evidence="2" id="KW-1185">Reference proteome</keyword>
<dbReference type="EMBL" id="AY430810">
    <property type="protein sequence ID" value="AAQ96387.1"/>
    <property type="molecule type" value="Genomic_DNA"/>
</dbReference>
<name>Q6JKF0_9CBAC</name>
<dbReference type="RefSeq" id="YP_025117.1">
    <property type="nucleotide sequence ID" value="NC_005905.1"/>
</dbReference>
<reference evidence="1 2" key="1">
    <citation type="journal article" date="2004" name="J. Virol.">
        <title>Sequence analysis of the genome of the Neodiprion sertifer nucleopolyhedrovirus.</title>
        <authorList>
            <person name="Garcia-Maruniak A."/>
            <person name="Maruniak J.E."/>
            <person name="Zanotto P.M."/>
            <person name="Doumbouya A.E."/>
            <person name="Liu J.C."/>
            <person name="Merritt T.M."/>
            <person name="Lanoie J.S."/>
        </authorList>
    </citation>
    <scope>NUCLEOTIDE SEQUENCE [LARGE SCALE GENOMIC DNA]</scope>
</reference>
<dbReference type="KEGG" id="vg:7871762"/>
<organism evidence="1 2">
    <name type="scientific">Neodiprion sertifer nucleopolyhedrovirus</name>
    <dbReference type="NCBI Taxonomy" id="111874"/>
    <lineage>
        <taxon>Viruses</taxon>
        <taxon>Viruses incertae sedis</taxon>
        <taxon>Naldaviricetes</taxon>
        <taxon>Lefavirales</taxon>
        <taxon>Baculoviridae</taxon>
        <taxon>Gammabaculovirus</taxon>
        <taxon>Gammabaculovirus nesertiferis</taxon>
    </lineage>
</organism>
<accession>Q6JKF0</accession>
<proteinExistence type="predicted"/>
<dbReference type="Proteomes" id="UP000243697">
    <property type="component" value="Segment"/>
</dbReference>
<dbReference type="GeneID" id="7871762"/>
<evidence type="ECO:0000313" key="1">
    <source>
        <dbReference type="EMBL" id="AAQ96387.1"/>
    </source>
</evidence>
<evidence type="ECO:0000313" key="2">
    <source>
        <dbReference type="Proteomes" id="UP000243697"/>
    </source>
</evidence>
<protein>
    <submittedName>
        <fullName evidence="1">Uncharacterized protein</fullName>
    </submittedName>
</protein>
<sequence>MNLDQRMIVDNNAYIRLDPCLRCTVISAMANHENSSVLQDLLCTDDFEYSSKFFIK</sequence>